<comment type="caution">
    <text evidence="2">The sequence shown here is derived from an EMBL/GenBank/DDBJ whole genome shotgun (WGS) entry which is preliminary data.</text>
</comment>
<accession>A0AAE1LHT0</accession>
<name>A0AAE1LHT0_9NEOP</name>
<proteinExistence type="predicted"/>
<gene>
    <name evidence="2" type="ORF">KUF71_009435</name>
</gene>
<dbReference type="AlphaFoldDB" id="A0AAE1LHT0"/>
<protein>
    <submittedName>
        <fullName evidence="2">T-cell activation Rho GTPase-activating protein</fullName>
    </submittedName>
</protein>
<evidence type="ECO:0000313" key="2">
    <source>
        <dbReference type="EMBL" id="KAK3920148.1"/>
    </source>
</evidence>
<organism evidence="2 3">
    <name type="scientific">Frankliniella fusca</name>
    <dbReference type="NCBI Taxonomy" id="407009"/>
    <lineage>
        <taxon>Eukaryota</taxon>
        <taxon>Metazoa</taxon>
        <taxon>Ecdysozoa</taxon>
        <taxon>Arthropoda</taxon>
        <taxon>Hexapoda</taxon>
        <taxon>Insecta</taxon>
        <taxon>Pterygota</taxon>
        <taxon>Neoptera</taxon>
        <taxon>Paraneoptera</taxon>
        <taxon>Thysanoptera</taxon>
        <taxon>Terebrantia</taxon>
        <taxon>Thripoidea</taxon>
        <taxon>Thripidae</taxon>
        <taxon>Frankliniella</taxon>
    </lineage>
</organism>
<dbReference type="Proteomes" id="UP001219518">
    <property type="component" value="Unassembled WGS sequence"/>
</dbReference>
<evidence type="ECO:0000256" key="1">
    <source>
        <dbReference type="SAM" id="SignalP"/>
    </source>
</evidence>
<dbReference type="EMBL" id="JAHWGI010000990">
    <property type="protein sequence ID" value="KAK3920148.1"/>
    <property type="molecule type" value="Genomic_DNA"/>
</dbReference>
<sequence>MKVQVAVVVVVLALVAAAAAGPARNRRQLDGWDGGLSSGWSWPSTYSSYTPVVTAPAAISYTPVVSAVGVAPVTTHTVSRHATYTPLPVHHHVELPVVHHVEAPVVKTVVAYPLPIAHSTAVAYSLPVHKTYVDC</sequence>
<keyword evidence="1" id="KW-0732">Signal</keyword>
<keyword evidence="3" id="KW-1185">Reference proteome</keyword>
<reference evidence="2" key="1">
    <citation type="submission" date="2021-07" db="EMBL/GenBank/DDBJ databases">
        <authorList>
            <person name="Catto M.A."/>
            <person name="Jacobson A."/>
            <person name="Kennedy G."/>
            <person name="Labadie P."/>
            <person name="Hunt B.G."/>
            <person name="Srinivasan R."/>
        </authorList>
    </citation>
    <scope>NUCLEOTIDE SEQUENCE</scope>
    <source>
        <strain evidence="2">PL_HMW_Pooled</strain>
        <tissue evidence="2">Head</tissue>
    </source>
</reference>
<feature type="signal peptide" evidence="1">
    <location>
        <begin position="1"/>
        <end position="20"/>
    </location>
</feature>
<reference evidence="2" key="2">
    <citation type="journal article" date="2023" name="BMC Genomics">
        <title>Pest status, molecular evolution, and epigenetic factors derived from the genome assembly of Frankliniella fusca, a thysanopteran phytovirus vector.</title>
        <authorList>
            <person name="Catto M.A."/>
            <person name="Labadie P.E."/>
            <person name="Jacobson A.L."/>
            <person name="Kennedy G.G."/>
            <person name="Srinivasan R."/>
            <person name="Hunt B.G."/>
        </authorList>
    </citation>
    <scope>NUCLEOTIDE SEQUENCE</scope>
    <source>
        <strain evidence="2">PL_HMW_Pooled</strain>
    </source>
</reference>
<feature type="chain" id="PRO_5042252258" evidence="1">
    <location>
        <begin position="21"/>
        <end position="135"/>
    </location>
</feature>
<evidence type="ECO:0000313" key="3">
    <source>
        <dbReference type="Proteomes" id="UP001219518"/>
    </source>
</evidence>